<dbReference type="Proteomes" id="UP000727907">
    <property type="component" value="Unassembled WGS sequence"/>
</dbReference>
<evidence type="ECO:0000313" key="5">
    <source>
        <dbReference type="Proteomes" id="UP000727907"/>
    </source>
</evidence>
<name>A0ABS6IEJ9_9HYPH</name>
<feature type="signal peptide" evidence="3">
    <location>
        <begin position="1"/>
        <end position="21"/>
    </location>
</feature>
<comment type="caution">
    <text evidence="4">The sequence shown here is derived from an EMBL/GenBank/DDBJ whole genome shotgun (WGS) entry which is preliminary data.</text>
</comment>
<organism evidence="4 5">
    <name type="scientific">Reyranella humidisoli</name>
    <dbReference type="NCBI Taxonomy" id="2849149"/>
    <lineage>
        <taxon>Bacteria</taxon>
        <taxon>Pseudomonadati</taxon>
        <taxon>Pseudomonadota</taxon>
        <taxon>Alphaproteobacteria</taxon>
        <taxon>Hyphomicrobiales</taxon>
        <taxon>Reyranellaceae</taxon>
        <taxon>Reyranella</taxon>
    </lineage>
</organism>
<keyword evidence="2" id="KW-0574">Periplasm</keyword>
<evidence type="ECO:0000256" key="1">
    <source>
        <dbReference type="ARBA" id="ARBA00022729"/>
    </source>
</evidence>
<evidence type="ECO:0000313" key="4">
    <source>
        <dbReference type="EMBL" id="MBU8873023.1"/>
    </source>
</evidence>
<protein>
    <submittedName>
        <fullName evidence="4">Extracellular solute-binding protein</fullName>
    </submittedName>
</protein>
<evidence type="ECO:0000256" key="3">
    <source>
        <dbReference type="SAM" id="SignalP"/>
    </source>
</evidence>
<gene>
    <name evidence="4" type="ORF">KQ910_04580</name>
</gene>
<reference evidence="4 5" key="1">
    <citation type="submission" date="2021-06" db="EMBL/GenBank/DDBJ databases">
        <authorList>
            <person name="Lee D.H."/>
        </authorList>
    </citation>
    <scope>NUCLEOTIDE SEQUENCE [LARGE SCALE GENOMIC DNA]</scope>
    <source>
        <strain evidence="4 5">MMS21-HV4-11</strain>
    </source>
</reference>
<evidence type="ECO:0000256" key="2">
    <source>
        <dbReference type="ARBA" id="ARBA00022764"/>
    </source>
</evidence>
<dbReference type="PANTHER" id="PTHR30006:SF2">
    <property type="entry name" value="ABC TRANSPORTER SUBSTRATE-BINDING PROTEIN"/>
    <property type="match status" value="1"/>
</dbReference>
<proteinExistence type="predicted"/>
<dbReference type="EMBL" id="JAHOPB010000001">
    <property type="protein sequence ID" value="MBU8873023.1"/>
    <property type="molecule type" value="Genomic_DNA"/>
</dbReference>
<feature type="chain" id="PRO_5046977010" evidence="3">
    <location>
        <begin position="22"/>
        <end position="349"/>
    </location>
</feature>
<keyword evidence="5" id="KW-1185">Reference proteome</keyword>
<dbReference type="Pfam" id="PF13416">
    <property type="entry name" value="SBP_bac_8"/>
    <property type="match status" value="1"/>
</dbReference>
<keyword evidence="1 3" id="KW-0732">Signal</keyword>
<dbReference type="InterPro" id="IPR006059">
    <property type="entry name" value="SBP"/>
</dbReference>
<accession>A0ABS6IEJ9</accession>
<sequence length="349" mass="37925">MMNRLKALICGAILACTGAGAATAQELTMAVWGGGGANTWREAFIKQFNPGNGSTIKMVEVPNPAGALRSPAAANQYNLALVTYFEAIALSNAGLIESFDDKQLPGIGDVDPKYLTKDKAGRHVGLPVYFTYYGIAYNTDLAKAEDFASWQGLADPKWKGKLSLTRPVYLAPYDAVIMAKAMGGSEKDIDPGFKLLEKIVPNVLATYTSLAHMNTLLTRGEVAAVPFYASRVWALRRQGAANVGIVIPKEGALMLPYVVVVPKAAKNQDKSLVWMNYIAGAEPQLRAALLDGWLPMNAKVKLPEDLQKTLGQPYEQIVKSLYSPDWRIVVEHNEARVDRAEKLLSGVKQ</sequence>
<dbReference type="RefSeq" id="WP_216957291.1">
    <property type="nucleotide sequence ID" value="NZ_JAHOPB010000001.1"/>
</dbReference>
<dbReference type="PANTHER" id="PTHR30006">
    <property type="entry name" value="THIAMINE-BINDING PERIPLASMIC PROTEIN-RELATED"/>
    <property type="match status" value="1"/>
</dbReference>